<dbReference type="VEuPathDB" id="VectorBase:GAUT023595"/>
<accession>A0A1A9V2F5</accession>
<dbReference type="Proteomes" id="UP000078200">
    <property type="component" value="Unassembled WGS sequence"/>
</dbReference>
<name>A0A1A9V2F5_GLOAU</name>
<dbReference type="AlphaFoldDB" id="A0A1A9V2F5"/>
<evidence type="ECO:0000313" key="1">
    <source>
        <dbReference type="EnsemblMetazoa" id="GAUT023595-PA"/>
    </source>
</evidence>
<reference evidence="1" key="1">
    <citation type="submission" date="2020-05" db="UniProtKB">
        <authorList>
            <consortium name="EnsemblMetazoa"/>
        </authorList>
    </citation>
    <scope>IDENTIFICATION</scope>
    <source>
        <strain evidence="1">TTRI</strain>
    </source>
</reference>
<evidence type="ECO:0000313" key="2">
    <source>
        <dbReference type="Proteomes" id="UP000078200"/>
    </source>
</evidence>
<sequence>MDVANVSQEIFMAILVCHDKTIYRVGIAFTRNNTEMPCDESITLMIKFLELNLENLQQICCVCLQKGGVNLYDYKVKLSDTSEEASSSNALNPTIAKLVEILTLRIHIKREHGIQLPAKMDLIDLVRKPTKEIDDDGCKNLTTSDGIYLQTDVSSLRTIDFGYNSESMQIN</sequence>
<keyword evidence="2" id="KW-1185">Reference proteome</keyword>
<proteinExistence type="predicted"/>
<dbReference type="EnsemblMetazoa" id="GAUT023595-RA">
    <property type="protein sequence ID" value="GAUT023595-PA"/>
    <property type="gene ID" value="GAUT023595"/>
</dbReference>
<organism evidence="1 2">
    <name type="scientific">Glossina austeni</name>
    <name type="common">Savannah tsetse fly</name>
    <dbReference type="NCBI Taxonomy" id="7395"/>
    <lineage>
        <taxon>Eukaryota</taxon>
        <taxon>Metazoa</taxon>
        <taxon>Ecdysozoa</taxon>
        <taxon>Arthropoda</taxon>
        <taxon>Hexapoda</taxon>
        <taxon>Insecta</taxon>
        <taxon>Pterygota</taxon>
        <taxon>Neoptera</taxon>
        <taxon>Endopterygota</taxon>
        <taxon>Diptera</taxon>
        <taxon>Brachycera</taxon>
        <taxon>Muscomorpha</taxon>
        <taxon>Hippoboscoidea</taxon>
        <taxon>Glossinidae</taxon>
        <taxon>Glossina</taxon>
    </lineage>
</organism>
<protein>
    <submittedName>
        <fullName evidence="1">Uncharacterized protein</fullName>
    </submittedName>
</protein>